<sequence length="197" mass="23200">MLMKKLMLTLFFSSGIIIPFVEAAKTDSVARQLIDVDLYEFKNYRNEMNEKVQAYEEYKIEEQKRIEAEQERLRQEELERQRIEEEKQRQIEANRIYVKFEVSFYTTAEDEGGYLGANGDVLQPWVSIATPKDIPFYSNVYIEGLGNFTVHDTGSYIKWATDEEGNKVCRVDVCVNSKEEAYRLGRYYAYGYIDLNR</sequence>
<evidence type="ECO:0000256" key="1">
    <source>
        <dbReference type="SAM" id="Coils"/>
    </source>
</evidence>
<proteinExistence type="predicted"/>
<protein>
    <submittedName>
        <fullName evidence="2">Uncharacterized protein</fullName>
    </submittedName>
</protein>
<keyword evidence="1" id="KW-0175">Coiled coil</keyword>
<name>A0A8S5REX9_9VIRU</name>
<accession>A0A8S5REX9</accession>
<evidence type="ECO:0000313" key="2">
    <source>
        <dbReference type="EMBL" id="DAE29919.1"/>
    </source>
</evidence>
<reference evidence="2" key="1">
    <citation type="journal article" date="2021" name="Proc. Natl. Acad. Sci. U.S.A.">
        <title>A Catalog of Tens of Thousands of Viruses from Human Metagenomes Reveals Hidden Associations with Chronic Diseases.</title>
        <authorList>
            <person name="Tisza M.J."/>
            <person name="Buck C.B."/>
        </authorList>
    </citation>
    <scope>NUCLEOTIDE SEQUENCE</scope>
    <source>
        <strain evidence="2">CtE0n6</strain>
    </source>
</reference>
<feature type="coiled-coil region" evidence="1">
    <location>
        <begin position="41"/>
        <end position="95"/>
    </location>
</feature>
<dbReference type="EMBL" id="BK059101">
    <property type="protein sequence ID" value="DAE29919.1"/>
    <property type="molecule type" value="Genomic_DNA"/>
</dbReference>
<organism evidence="2">
    <name type="scientific">virus sp. ctE0n6</name>
    <dbReference type="NCBI Taxonomy" id="2827985"/>
    <lineage>
        <taxon>Viruses</taxon>
    </lineage>
</organism>
<dbReference type="CDD" id="cd14667">
    <property type="entry name" value="3D_containing_proteins"/>
    <property type="match status" value="1"/>
</dbReference>
<dbReference type="InterPro" id="IPR059180">
    <property type="entry name" value="3D_YorM"/>
</dbReference>